<organism evidence="2 3">
    <name type="scientific">Glutamicibacter protophormiae</name>
    <name type="common">Brevibacterium protophormiae</name>
    <dbReference type="NCBI Taxonomy" id="37930"/>
    <lineage>
        <taxon>Bacteria</taxon>
        <taxon>Bacillati</taxon>
        <taxon>Actinomycetota</taxon>
        <taxon>Actinomycetes</taxon>
        <taxon>Micrococcales</taxon>
        <taxon>Micrococcaceae</taxon>
        <taxon>Glutamicibacter</taxon>
    </lineage>
</organism>
<reference evidence="2 3" key="1">
    <citation type="submission" date="2021-03" db="EMBL/GenBank/DDBJ databases">
        <title>Sequencing the genomes of 1000 actinobacteria strains.</title>
        <authorList>
            <person name="Klenk H.-P."/>
        </authorList>
    </citation>
    <scope>NUCLEOTIDE SEQUENCE [LARGE SCALE GENOMIC DNA]</scope>
    <source>
        <strain evidence="2 3">DSM 20168</strain>
    </source>
</reference>
<dbReference type="Pfam" id="PF02585">
    <property type="entry name" value="PIG-L"/>
    <property type="match status" value="1"/>
</dbReference>
<evidence type="ECO:0000256" key="1">
    <source>
        <dbReference type="ARBA" id="ARBA00022833"/>
    </source>
</evidence>
<dbReference type="InterPro" id="IPR003737">
    <property type="entry name" value="GlcNAc_PI_deacetylase-related"/>
</dbReference>
<dbReference type="InterPro" id="IPR024078">
    <property type="entry name" value="LmbE-like_dom_sf"/>
</dbReference>
<evidence type="ECO:0000313" key="3">
    <source>
        <dbReference type="Proteomes" id="UP001195422"/>
    </source>
</evidence>
<proteinExistence type="predicted"/>
<dbReference type="Gene3D" id="3.40.50.10320">
    <property type="entry name" value="LmbE-like"/>
    <property type="match status" value="1"/>
</dbReference>
<dbReference type="EMBL" id="JAGIOJ010000001">
    <property type="protein sequence ID" value="MBP2398719.1"/>
    <property type="molecule type" value="Genomic_DNA"/>
</dbReference>
<gene>
    <name evidence="2" type="ORF">JOF39_001800</name>
</gene>
<dbReference type="SUPFAM" id="SSF102588">
    <property type="entry name" value="LmbE-like"/>
    <property type="match status" value="1"/>
</dbReference>
<keyword evidence="1" id="KW-0862">Zinc</keyword>
<dbReference type="RefSeq" id="WP_209550382.1">
    <property type="nucleotide sequence ID" value="NZ_BMPH01000003.1"/>
</dbReference>
<sequence length="241" mass="26876">MDTTRIDEPELEVFDENWQRALVLMAHPDDPEYGTALAVSRWTRQGKEVAYVLATAGEAGIETMAPAQAGPLREIEQRRAITHVGVQELEFLGLPDGRLEYGIELRRAFAAAIRRHRPDVVITLNFERTFGGVYRNSADHQAVGRAVLDAVSDAANSWIFPELTDPPHTEVQMIAVFADGAPTHCVQIEQQDIDAAIAALSEHREYLAALRPDSIEDQARAQVEMVLGEHRPARVGFRVYR</sequence>
<name>A0ABS4XQC9_GLUPR</name>
<comment type="caution">
    <text evidence="2">The sequence shown here is derived from an EMBL/GenBank/DDBJ whole genome shotgun (WGS) entry which is preliminary data.</text>
</comment>
<dbReference type="Proteomes" id="UP001195422">
    <property type="component" value="Unassembled WGS sequence"/>
</dbReference>
<dbReference type="PANTHER" id="PTHR12993:SF28">
    <property type="entry name" value="LMBE FAMILY PROTEIN"/>
    <property type="match status" value="1"/>
</dbReference>
<dbReference type="PANTHER" id="PTHR12993">
    <property type="entry name" value="N-ACETYLGLUCOSAMINYL-PHOSPHATIDYLINOSITOL DE-N-ACETYLASE-RELATED"/>
    <property type="match status" value="1"/>
</dbReference>
<accession>A0ABS4XQC9</accession>
<evidence type="ECO:0000313" key="2">
    <source>
        <dbReference type="EMBL" id="MBP2398719.1"/>
    </source>
</evidence>
<keyword evidence="3" id="KW-1185">Reference proteome</keyword>
<protein>
    <submittedName>
        <fullName evidence="2">LmbE family N-acetylglucosaminyl deacetylase</fullName>
    </submittedName>
</protein>